<dbReference type="CDD" id="cd01948">
    <property type="entry name" value="EAL"/>
    <property type="match status" value="1"/>
</dbReference>
<dbReference type="InterPro" id="IPR001633">
    <property type="entry name" value="EAL_dom"/>
</dbReference>
<dbReference type="EMBL" id="JAJCIS010000031">
    <property type="protein sequence ID" value="MCB7389539.1"/>
    <property type="molecule type" value="Genomic_DNA"/>
</dbReference>
<evidence type="ECO:0000313" key="3">
    <source>
        <dbReference type="Proteomes" id="UP001299546"/>
    </source>
</evidence>
<organism evidence="2 3">
    <name type="scientific">Bariatricus massiliensis</name>
    <dbReference type="NCBI Taxonomy" id="1745713"/>
    <lineage>
        <taxon>Bacteria</taxon>
        <taxon>Bacillati</taxon>
        <taxon>Bacillota</taxon>
        <taxon>Clostridia</taxon>
        <taxon>Lachnospirales</taxon>
        <taxon>Lachnospiraceae</taxon>
        <taxon>Bariatricus</taxon>
    </lineage>
</organism>
<accession>A0ABS8DMS8</accession>
<dbReference type="RefSeq" id="WP_066732856.1">
    <property type="nucleotide sequence ID" value="NZ_JAJCIQ010000029.1"/>
</dbReference>
<dbReference type="PANTHER" id="PTHR33121:SF70">
    <property type="entry name" value="SIGNALING PROTEIN YKOW"/>
    <property type="match status" value="1"/>
</dbReference>
<evidence type="ECO:0000259" key="1">
    <source>
        <dbReference type="PROSITE" id="PS50883"/>
    </source>
</evidence>
<dbReference type="InterPro" id="IPR035919">
    <property type="entry name" value="EAL_sf"/>
</dbReference>
<reference evidence="2 3" key="1">
    <citation type="submission" date="2021-10" db="EMBL/GenBank/DDBJ databases">
        <title>Collection of gut derived symbiotic bacterial strains cultured from healthy donors.</title>
        <authorList>
            <person name="Lin H."/>
            <person name="Littmann E."/>
            <person name="Kohout C."/>
            <person name="Pamer E.G."/>
        </authorList>
    </citation>
    <scope>NUCLEOTIDE SEQUENCE [LARGE SCALE GENOMIC DNA]</scope>
    <source>
        <strain evidence="2 3">DFI.1.165</strain>
    </source>
</reference>
<proteinExistence type="predicted"/>
<comment type="caution">
    <text evidence="2">The sequence shown here is derived from an EMBL/GenBank/DDBJ whole genome shotgun (WGS) entry which is preliminary data.</text>
</comment>
<sequence length="262" mass="29677">MGKKVRCEYQIYLQPQIRLDSGKVIGAEALVRATEVGGKIIVPRDFVTKTEMKEYIFKLDFFIMESVCRILNKWQSAVPNFHLSVNLSRATLNNPEAVRRMETLCCQYQLNPGSIVLGVAERSIAIKELDRRVPTYVDRIKKIGFPLSLDDYGSGFSNMKILSEIGFSELKIGKGLIDDITYNKKSGIIVQTTIDMCCQMGNIRCIADGIETEAQVRLLRELGCNYGQGSYFYRPMSVSDFEKCFFNAVPRMRGGGQIKENY</sequence>
<dbReference type="Pfam" id="PF00563">
    <property type="entry name" value="EAL"/>
    <property type="match status" value="1"/>
</dbReference>
<keyword evidence="3" id="KW-1185">Reference proteome</keyword>
<dbReference type="Proteomes" id="UP001299546">
    <property type="component" value="Unassembled WGS sequence"/>
</dbReference>
<dbReference type="PANTHER" id="PTHR33121">
    <property type="entry name" value="CYCLIC DI-GMP PHOSPHODIESTERASE PDEF"/>
    <property type="match status" value="1"/>
</dbReference>
<name>A0ABS8DMS8_9FIRM</name>
<gene>
    <name evidence="2" type="ORF">LIZ65_19845</name>
</gene>
<protein>
    <submittedName>
        <fullName evidence="2">EAL domain-containing protein</fullName>
    </submittedName>
</protein>
<dbReference type="PROSITE" id="PS50883">
    <property type="entry name" value="EAL"/>
    <property type="match status" value="1"/>
</dbReference>
<feature type="domain" description="EAL" evidence="1">
    <location>
        <begin position="1"/>
        <end position="249"/>
    </location>
</feature>
<evidence type="ECO:0000313" key="2">
    <source>
        <dbReference type="EMBL" id="MCB7389539.1"/>
    </source>
</evidence>
<dbReference type="SUPFAM" id="SSF141868">
    <property type="entry name" value="EAL domain-like"/>
    <property type="match status" value="1"/>
</dbReference>
<dbReference type="Gene3D" id="3.20.20.450">
    <property type="entry name" value="EAL domain"/>
    <property type="match status" value="1"/>
</dbReference>
<dbReference type="SMART" id="SM00052">
    <property type="entry name" value="EAL"/>
    <property type="match status" value="1"/>
</dbReference>
<dbReference type="InterPro" id="IPR050706">
    <property type="entry name" value="Cyclic-di-GMP_PDE-like"/>
</dbReference>